<reference evidence="6" key="1">
    <citation type="submission" date="2016-10" db="EMBL/GenBank/DDBJ databases">
        <authorList>
            <person name="Varghese N."/>
            <person name="Submissions S."/>
        </authorList>
    </citation>
    <scope>NUCLEOTIDE SEQUENCE [LARGE SCALE GENOMIC DNA]</scope>
    <source>
        <strain evidence="6">IBRC-M 10761</strain>
    </source>
</reference>
<protein>
    <submittedName>
        <fullName evidence="5">N terminal of Calcineurin-like phosphoesterase</fullName>
    </submittedName>
</protein>
<feature type="signal peptide" evidence="1">
    <location>
        <begin position="1"/>
        <end position="19"/>
    </location>
</feature>
<dbReference type="PANTHER" id="PTHR43143:SF6">
    <property type="entry name" value="BLL3016 PROTEIN"/>
    <property type="match status" value="1"/>
</dbReference>
<proteinExistence type="predicted"/>
<dbReference type="Pfam" id="PF16371">
    <property type="entry name" value="MetallophosN"/>
    <property type="match status" value="1"/>
</dbReference>
<dbReference type="InterPro" id="IPR032288">
    <property type="entry name" value="Metallophos_C"/>
</dbReference>
<dbReference type="InterPro" id="IPR013783">
    <property type="entry name" value="Ig-like_fold"/>
</dbReference>
<dbReference type="InterPro" id="IPR032285">
    <property type="entry name" value="Metallophos_N"/>
</dbReference>
<dbReference type="GO" id="GO:0016787">
    <property type="term" value="F:hydrolase activity"/>
    <property type="evidence" value="ECO:0007669"/>
    <property type="project" value="InterPro"/>
</dbReference>
<evidence type="ECO:0000259" key="3">
    <source>
        <dbReference type="Pfam" id="PF16370"/>
    </source>
</evidence>
<organism evidence="5 6">
    <name type="scientific">Cyclobacterium xiamenense</name>
    <dbReference type="NCBI Taxonomy" id="1297121"/>
    <lineage>
        <taxon>Bacteria</taxon>
        <taxon>Pseudomonadati</taxon>
        <taxon>Bacteroidota</taxon>
        <taxon>Cytophagia</taxon>
        <taxon>Cytophagales</taxon>
        <taxon>Cyclobacteriaceae</taxon>
        <taxon>Cyclobacterium</taxon>
    </lineage>
</organism>
<dbReference type="InterPro" id="IPR029052">
    <property type="entry name" value="Metallo-depent_PP-like"/>
</dbReference>
<dbReference type="AlphaFoldDB" id="A0A1H6XPM0"/>
<dbReference type="Proteomes" id="UP000199403">
    <property type="component" value="Unassembled WGS sequence"/>
</dbReference>
<dbReference type="InterPro" id="IPR004843">
    <property type="entry name" value="Calcineurin-like_PHP"/>
</dbReference>
<feature type="domain" description="Calcineurin-like phosphoesterase N-terminal" evidence="4">
    <location>
        <begin position="38"/>
        <end position="102"/>
    </location>
</feature>
<dbReference type="Pfam" id="PF16370">
    <property type="entry name" value="MetallophosC"/>
    <property type="match status" value="1"/>
</dbReference>
<sequence length="525" mass="59072">MKKIAFLCWCVCISLSVIAQDQVSGYVFEDSNQNGKKERREKGIPAVAVTNGVQVVLTDEDGKYQLPIAEDEIIFVIKPSGYAVPTGANGLPAFYYNHKPEGSPDLKYGGVAPTGKLPKSIDFALYPSEEPEEFTAMVFGDPQPYTQKELEAFARGVVSEAKNESGIRFGISLGDLSGDDLDLHPGYVEILKQTAWPWYNVMGNHDMNYDATIDAHADESFEKTFGPSSYAFNYGDAHFIVLEDILYPDPRDGQGYWGGFRQDQLDFVENNLKHVDKDRLVVLSFHIPLLHQNENAFRDSDRKRLFDLLKDYPNRLAMSAHTHLQRHNFYTAEDGWEGKGRFHEYNAGTTSGDWYSGKLNEQGIPISTMRDGTPKGYALLHVSGNSYTIDYKVVGEPRDYQIRIFNPKVVANNRGSSSGIFANFFIGDKDDLVEYKIDNGDWRPMTWIEAPDPSFLVDVMEWDLMESLEAGRRPSNPVNSTHLWRGAVPTNLPVGTHTITVRARDMFGRTHTASSIYRIAEPVTF</sequence>
<dbReference type="InterPro" id="IPR051918">
    <property type="entry name" value="STPP_CPPED1"/>
</dbReference>
<feature type="domain" description="Calcineurin-like phosphoesterase C-terminal" evidence="3">
    <location>
        <begin position="344"/>
        <end position="510"/>
    </location>
</feature>
<evidence type="ECO:0000259" key="4">
    <source>
        <dbReference type="Pfam" id="PF16371"/>
    </source>
</evidence>
<dbReference type="OrthoDB" id="1776264at2"/>
<evidence type="ECO:0000313" key="6">
    <source>
        <dbReference type="Proteomes" id="UP000199403"/>
    </source>
</evidence>
<evidence type="ECO:0000256" key="1">
    <source>
        <dbReference type="SAM" id="SignalP"/>
    </source>
</evidence>
<dbReference type="SUPFAM" id="SSF56300">
    <property type="entry name" value="Metallo-dependent phosphatases"/>
    <property type="match status" value="1"/>
</dbReference>
<dbReference type="PANTHER" id="PTHR43143">
    <property type="entry name" value="METALLOPHOSPHOESTERASE, CALCINEURIN SUPERFAMILY"/>
    <property type="match status" value="1"/>
</dbReference>
<dbReference type="Gene3D" id="3.60.21.10">
    <property type="match status" value="1"/>
</dbReference>
<dbReference type="RefSeq" id="WP_092173308.1">
    <property type="nucleotide sequence ID" value="NZ_FNZH01000003.1"/>
</dbReference>
<keyword evidence="1" id="KW-0732">Signal</keyword>
<evidence type="ECO:0000313" key="5">
    <source>
        <dbReference type="EMBL" id="SEJ31013.1"/>
    </source>
</evidence>
<dbReference type="STRING" id="1416801.SAMN05192553_103173"/>
<evidence type="ECO:0000259" key="2">
    <source>
        <dbReference type="Pfam" id="PF00149"/>
    </source>
</evidence>
<accession>A0A1H6XPM0</accession>
<dbReference type="EMBL" id="FNZH01000003">
    <property type="protein sequence ID" value="SEJ31013.1"/>
    <property type="molecule type" value="Genomic_DNA"/>
</dbReference>
<feature type="chain" id="PRO_5011564961" evidence="1">
    <location>
        <begin position="20"/>
        <end position="525"/>
    </location>
</feature>
<gene>
    <name evidence="5" type="ORF">SAMN05192553_103173</name>
</gene>
<name>A0A1H6XPM0_9BACT</name>
<dbReference type="Gene3D" id="2.60.40.10">
    <property type="entry name" value="Immunoglobulins"/>
    <property type="match status" value="1"/>
</dbReference>
<dbReference type="Pfam" id="PF00149">
    <property type="entry name" value="Metallophos"/>
    <property type="match status" value="1"/>
</dbReference>
<keyword evidence="6" id="KW-1185">Reference proteome</keyword>
<feature type="domain" description="Calcineurin-like phosphoesterase" evidence="2">
    <location>
        <begin position="137"/>
        <end position="323"/>
    </location>
</feature>